<feature type="compositionally biased region" description="Basic and acidic residues" evidence="1">
    <location>
        <begin position="87"/>
        <end position="97"/>
    </location>
</feature>
<dbReference type="HOGENOM" id="CLU_1671962_0_0_1"/>
<protein>
    <submittedName>
        <fullName evidence="2">Uncharacterized protein</fullName>
    </submittedName>
</protein>
<feature type="region of interest" description="Disordered" evidence="1">
    <location>
        <begin position="68"/>
        <end position="97"/>
    </location>
</feature>
<evidence type="ECO:0000256" key="1">
    <source>
        <dbReference type="SAM" id="MobiDB-lite"/>
    </source>
</evidence>
<reference evidence="2" key="1">
    <citation type="journal article" date="2009" name="Rice">
        <title>De Novo Next Generation Sequencing of Plant Genomes.</title>
        <authorList>
            <person name="Rounsley S."/>
            <person name="Marri P.R."/>
            <person name="Yu Y."/>
            <person name="He R."/>
            <person name="Sisneros N."/>
            <person name="Goicoechea J.L."/>
            <person name="Lee S.J."/>
            <person name="Angelova A."/>
            <person name="Kudrna D."/>
            <person name="Luo M."/>
            <person name="Affourtit J."/>
            <person name="Desany B."/>
            <person name="Knight J."/>
            <person name="Niazi F."/>
            <person name="Egholm M."/>
            <person name="Wing R.A."/>
        </authorList>
    </citation>
    <scope>NUCLEOTIDE SEQUENCE [LARGE SCALE GENOMIC DNA]</scope>
    <source>
        <strain evidence="2">cv. IRGC 105608</strain>
    </source>
</reference>
<keyword evidence="3" id="KW-1185">Reference proteome</keyword>
<evidence type="ECO:0000313" key="2">
    <source>
        <dbReference type="EnsemblPlants" id="OBART01G38540.1"/>
    </source>
</evidence>
<dbReference type="Proteomes" id="UP000026960">
    <property type="component" value="Chromosome 1"/>
</dbReference>
<dbReference type="AlphaFoldDB" id="A0A0D3EWQ5"/>
<dbReference type="EnsemblPlants" id="OBART01G38540.1">
    <property type="protein sequence ID" value="OBART01G38540.1"/>
    <property type="gene ID" value="OBART01G38540"/>
</dbReference>
<sequence length="158" mass="17881">MVCKELVNLVMAGSGNRMIPGRYHLILVRYQDLIHRKHHPPCGKNRMIPDRISFVKPDDTRHDTYEDHDTFQVSHDPPKVSPMKPGETGHDTKEDHDTSQTIPITYQAILVRYHMIPIRYRAISMTYQGDICEIPGAGRRGVEALSPAVASSPVHAPH</sequence>
<organism evidence="2">
    <name type="scientific">Oryza barthii</name>
    <dbReference type="NCBI Taxonomy" id="65489"/>
    <lineage>
        <taxon>Eukaryota</taxon>
        <taxon>Viridiplantae</taxon>
        <taxon>Streptophyta</taxon>
        <taxon>Embryophyta</taxon>
        <taxon>Tracheophyta</taxon>
        <taxon>Spermatophyta</taxon>
        <taxon>Magnoliopsida</taxon>
        <taxon>Liliopsida</taxon>
        <taxon>Poales</taxon>
        <taxon>Poaceae</taxon>
        <taxon>BOP clade</taxon>
        <taxon>Oryzoideae</taxon>
        <taxon>Oryzeae</taxon>
        <taxon>Oryzinae</taxon>
        <taxon>Oryza</taxon>
    </lineage>
</organism>
<reference evidence="2" key="2">
    <citation type="submission" date="2015-03" db="UniProtKB">
        <authorList>
            <consortium name="EnsemblPlants"/>
        </authorList>
    </citation>
    <scope>IDENTIFICATION</scope>
</reference>
<evidence type="ECO:0000313" key="3">
    <source>
        <dbReference type="Proteomes" id="UP000026960"/>
    </source>
</evidence>
<dbReference type="PaxDb" id="65489-OBART01G38540.1"/>
<name>A0A0D3EWQ5_9ORYZ</name>
<dbReference type="Gramene" id="OBART01G38540.1">
    <property type="protein sequence ID" value="OBART01G38540.1"/>
    <property type="gene ID" value="OBART01G38540"/>
</dbReference>
<proteinExistence type="predicted"/>
<accession>A0A0D3EWQ5</accession>